<dbReference type="InterPro" id="IPR042179">
    <property type="entry name" value="KGD_C_sf"/>
</dbReference>
<dbReference type="PANTHER" id="PTHR23152">
    <property type="entry name" value="2-OXOGLUTARATE DEHYDROGENASE"/>
    <property type="match status" value="1"/>
</dbReference>
<evidence type="ECO:0000256" key="2">
    <source>
        <dbReference type="ARBA" id="ARBA00012280"/>
    </source>
</evidence>
<feature type="domain" description="Transketolase-like pyrimidine-binding" evidence="5">
    <location>
        <begin position="2"/>
        <end position="88"/>
    </location>
</feature>
<evidence type="ECO:0000313" key="7">
    <source>
        <dbReference type="Proteomes" id="UP000214596"/>
    </source>
</evidence>
<dbReference type="EMBL" id="NIXT01002389">
    <property type="protein sequence ID" value="OXE30264.1"/>
    <property type="molecule type" value="Genomic_DNA"/>
</dbReference>
<keyword evidence="3" id="KW-0560">Oxidoreductase</keyword>
<dbReference type="Gene3D" id="3.40.50.12470">
    <property type="match status" value="1"/>
</dbReference>
<dbReference type="GO" id="GO:0006099">
    <property type="term" value="P:tricarboxylic acid cycle"/>
    <property type="evidence" value="ECO:0007669"/>
    <property type="project" value="TreeGrafter"/>
</dbReference>
<dbReference type="Gene3D" id="3.40.50.11610">
    <property type="entry name" value="Multifunctional 2-oxoglutarate metabolism enzyme, C-terminal domain"/>
    <property type="match status" value="1"/>
</dbReference>
<dbReference type="Pfam" id="PF02779">
    <property type="entry name" value="Transket_pyr"/>
    <property type="match status" value="1"/>
</dbReference>
<sequence>VIDQFISSGEQKWGRLCGLTMLLPHGYEGQGPEHSSARLERYLQLCAEQNMQVVVPSTPAQVYHMIRRQVVRPMRRPLIVMSPKSLLRHPLCTSTLEDLAEGAFQAAIPEVDNLEPSK</sequence>
<proteinExistence type="predicted"/>
<protein>
    <recommendedName>
        <fullName evidence="2">oxoglutarate dehydrogenase (succinyl-transferring)</fullName>
        <ecNumber evidence="2">1.2.4.2</ecNumber>
    </recommendedName>
</protein>
<gene>
    <name evidence="6" type="ORF">CA163_24255</name>
</gene>
<dbReference type="PANTHER" id="PTHR23152:SF4">
    <property type="entry name" value="2-OXOADIPATE DEHYDROGENASE COMPLEX COMPONENT E1"/>
    <property type="match status" value="1"/>
</dbReference>
<dbReference type="STRING" id="670.ACZ92_11910"/>
<dbReference type="GO" id="GO:0030976">
    <property type="term" value="F:thiamine pyrophosphate binding"/>
    <property type="evidence" value="ECO:0007669"/>
    <property type="project" value="InterPro"/>
</dbReference>
<name>A0A227J7A6_VIBPH</name>
<evidence type="ECO:0000259" key="5">
    <source>
        <dbReference type="Pfam" id="PF02779"/>
    </source>
</evidence>
<reference evidence="6 7" key="1">
    <citation type="journal article" date="2017" name="Appl. Environ. Microbiol.">
        <title>Parallel evolution of two clades of a major Atlantic endemic Vibrio parahaemolyticus pathogen lineage by independent acquisition of related pathogenicity islands.</title>
        <authorList>
            <person name="Xu F."/>
            <person name="Gonzalez-Escalona N."/>
            <person name="Drees K.P."/>
            <person name="Sebra R.P."/>
            <person name="Cooper V.S."/>
            <person name="Jones S.H."/>
            <person name="Whistler C.A."/>
        </authorList>
    </citation>
    <scope>NUCLEOTIDE SEQUENCE [LARGE SCALE GENOMIC DNA]</scope>
    <source>
        <strain evidence="6 7">MAVP-3</strain>
    </source>
</reference>
<dbReference type="GO" id="GO:0004591">
    <property type="term" value="F:oxoglutarate dehydrogenase (succinyl-transferring) activity"/>
    <property type="evidence" value="ECO:0007669"/>
    <property type="project" value="UniProtKB-EC"/>
</dbReference>
<dbReference type="Proteomes" id="UP000214596">
    <property type="component" value="Unassembled WGS sequence"/>
</dbReference>
<evidence type="ECO:0000256" key="1">
    <source>
        <dbReference type="ARBA" id="ARBA00001964"/>
    </source>
</evidence>
<dbReference type="GO" id="GO:0045252">
    <property type="term" value="C:oxoglutarate dehydrogenase complex"/>
    <property type="evidence" value="ECO:0007669"/>
    <property type="project" value="TreeGrafter"/>
</dbReference>
<feature type="non-terminal residue" evidence="6">
    <location>
        <position position="1"/>
    </location>
</feature>
<keyword evidence="4" id="KW-0786">Thiamine pyrophosphate</keyword>
<comment type="caution">
    <text evidence="6">The sequence shown here is derived from an EMBL/GenBank/DDBJ whole genome shotgun (WGS) entry which is preliminary data.</text>
</comment>
<feature type="non-terminal residue" evidence="6">
    <location>
        <position position="118"/>
    </location>
</feature>
<dbReference type="AlphaFoldDB" id="A0A227J7A6"/>
<dbReference type="InterPro" id="IPR029061">
    <property type="entry name" value="THDP-binding"/>
</dbReference>
<evidence type="ECO:0000256" key="3">
    <source>
        <dbReference type="ARBA" id="ARBA00023002"/>
    </source>
</evidence>
<dbReference type="InterPro" id="IPR011603">
    <property type="entry name" value="2oxoglutarate_DH_E1"/>
</dbReference>
<comment type="cofactor">
    <cofactor evidence="1">
        <name>thiamine diphosphate</name>
        <dbReference type="ChEBI" id="CHEBI:58937"/>
    </cofactor>
</comment>
<accession>A0A227J7A6</accession>
<dbReference type="GO" id="GO:0005829">
    <property type="term" value="C:cytosol"/>
    <property type="evidence" value="ECO:0007669"/>
    <property type="project" value="TreeGrafter"/>
</dbReference>
<evidence type="ECO:0000313" key="6">
    <source>
        <dbReference type="EMBL" id="OXE30264.1"/>
    </source>
</evidence>
<dbReference type="InterPro" id="IPR005475">
    <property type="entry name" value="Transketolase-like_Pyr-bd"/>
</dbReference>
<organism evidence="6 7">
    <name type="scientific">Vibrio parahaemolyticus</name>
    <dbReference type="NCBI Taxonomy" id="670"/>
    <lineage>
        <taxon>Bacteria</taxon>
        <taxon>Pseudomonadati</taxon>
        <taxon>Pseudomonadota</taxon>
        <taxon>Gammaproteobacteria</taxon>
        <taxon>Vibrionales</taxon>
        <taxon>Vibrionaceae</taxon>
        <taxon>Vibrio</taxon>
    </lineage>
</organism>
<dbReference type="SUPFAM" id="SSF52518">
    <property type="entry name" value="Thiamin diphosphate-binding fold (THDP-binding)"/>
    <property type="match status" value="1"/>
</dbReference>
<evidence type="ECO:0000256" key="4">
    <source>
        <dbReference type="ARBA" id="ARBA00023052"/>
    </source>
</evidence>
<dbReference type="EC" id="1.2.4.2" evidence="2"/>